<sequence>MPEGTHHLHGPSFLSLLPSANSFLITCLQVGAPPEVAARLSAVAQEFQMRQRASLICWDAAPDPELDQFMEACHDMLAKYEEELSRPLQEAMAFL</sequence>
<dbReference type="AlphaFoldDB" id="A0A9E7HK54"/>
<feature type="domain" description="KNOX2" evidence="4">
    <location>
        <begin position="59"/>
        <end position="95"/>
    </location>
</feature>
<dbReference type="EMBL" id="CP097510">
    <property type="protein sequence ID" value="URE35205.1"/>
    <property type="molecule type" value="Genomic_DNA"/>
</dbReference>
<organism evidence="5 6">
    <name type="scientific">Musa troglodytarum</name>
    <name type="common">fe'i banana</name>
    <dbReference type="NCBI Taxonomy" id="320322"/>
    <lineage>
        <taxon>Eukaryota</taxon>
        <taxon>Viridiplantae</taxon>
        <taxon>Streptophyta</taxon>
        <taxon>Embryophyta</taxon>
        <taxon>Tracheophyta</taxon>
        <taxon>Spermatophyta</taxon>
        <taxon>Magnoliopsida</taxon>
        <taxon>Liliopsida</taxon>
        <taxon>Zingiberales</taxon>
        <taxon>Musaceae</taxon>
        <taxon>Musa</taxon>
    </lineage>
</organism>
<evidence type="ECO:0000256" key="2">
    <source>
        <dbReference type="ARBA" id="ARBA00023242"/>
    </source>
</evidence>
<accession>A0A9E7HK54</accession>
<feature type="chain" id="PRO_5039448030" description="KNOX2 domain-containing protein" evidence="3">
    <location>
        <begin position="23"/>
        <end position="95"/>
    </location>
</feature>
<name>A0A9E7HK54_9LILI</name>
<dbReference type="Pfam" id="PF03791">
    <property type="entry name" value="KNOX2"/>
    <property type="match status" value="1"/>
</dbReference>
<evidence type="ECO:0000313" key="6">
    <source>
        <dbReference type="Proteomes" id="UP001055439"/>
    </source>
</evidence>
<evidence type="ECO:0000259" key="4">
    <source>
        <dbReference type="SMART" id="SM01256"/>
    </source>
</evidence>
<comment type="subcellular location">
    <subcellularLocation>
        <location evidence="1">Nucleus</location>
    </subcellularLocation>
</comment>
<keyword evidence="6" id="KW-1185">Reference proteome</keyword>
<evidence type="ECO:0000256" key="1">
    <source>
        <dbReference type="ARBA" id="ARBA00004123"/>
    </source>
</evidence>
<dbReference type="GO" id="GO:0003677">
    <property type="term" value="F:DNA binding"/>
    <property type="evidence" value="ECO:0007669"/>
    <property type="project" value="InterPro"/>
</dbReference>
<reference evidence="5" key="1">
    <citation type="submission" date="2022-05" db="EMBL/GenBank/DDBJ databases">
        <title>The Musa troglodytarum L. genome provides insights into the mechanism of non-climacteric behaviour and enrichment of carotenoids.</title>
        <authorList>
            <person name="Wang J."/>
        </authorList>
    </citation>
    <scope>NUCLEOTIDE SEQUENCE</scope>
    <source>
        <tissue evidence="5">Leaf</tissue>
    </source>
</reference>
<proteinExistence type="predicted"/>
<dbReference type="Proteomes" id="UP001055439">
    <property type="component" value="Chromosome 8"/>
</dbReference>
<feature type="signal peptide" evidence="3">
    <location>
        <begin position="1"/>
        <end position="22"/>
    </location>
</feature>
<dbReference type="InterPro" id="IPR005540">
    <property type="entry name" value="KNOX1"/>
</dbReference>
<protein>
    <recommendedName>
        <fullName evidence="4">KNOX2 domain-containing protein</fullName>
    </recommendedName>
</protein>
<keyword evidence="3" id="KW-0732">Signal</keyword>
<evidence type="ECO:0000313" key="5">
    <source>
        <dbReference type="EMBL" id="URE35205.1"/>
    </source>
</evidence>
<dbReference type="OrthoDB" id="10056939at2759"/>
<gene>
    <name evidence="5" type="ORF">MUK42_17404</name>
</gene>
<dbReference type="Pfam" id="PF03790">
    <property type="entry name" value="KNOX1"/>
    <property type="match status" value="1"/>
</dbReference>
<keyword evidence="2" id="KW-0539">Nucleus</keyword>
<dbReference type="GO" id="GO:0005634">
    <property type="term" value="C:nucleus"/>
    <property type="evidence" value="ECO:0007669"/>
    <property type="project" value="UniProtKB-SubCell"/>
</dbReference>
<dbReference type="InterPro" id="IPR005541">
    <property type="entry name" value="KNOX2"/>
</dbReference>
<evidence type="ECO:0000256" key="3">
    <source>
        <dbReference type="SAM" id="SignalP"/>
    </source>
</evidence>
<dbReference type="SMART" id="SM01256">
    <property type="entry name" value="KNOX2"/>
    <property type="match status" value="1"/>
</dbReference>